<feature type="chain" id="PRO_5015724100" description="Heavy-metal resistance protein CzcE" evidence="1">
    <location>
        <begin position="23"/>
        <end position="97"/>
    </location>
</feature>
<feature type="signal peptide" evidence="1">
    <location>
        <begin position="1"/>
        <end position="22"/>
    </location>
</feature>
<organism evidence="2 3">
    <name type="scientific">Sphingomonas faeni</name>
    <dbReference type="NCBI Taxonomy" id="185950"/>
    <lineage>
        <taxon>Bacteria</taxon>
        <taxon>Pseudomonadati</taxon>
        <taxon>Pseudomonadota</taxon>
        <taxon>Alphaproteobacteria</taxon>
        <taxon>Sphingomonadales</taxon>
        <taxon>Sphingomonadaceae</taxon>
        <taxon>Sphingomonas</taxon>
    </lineage>
</organism>
<accession>A0A2T5UCB4</accession>
<dbReference type="EMBL" id="QAYE01000001">
    <property type="protein sequence ID" value="PTW49136.1"/>
    <property type="molecule type" value="Genomic_DNA"/>
</dbReference>
<keyword evidence="1" id="KW-0732">Signal</keyword>
<gene>
    <name evidence="2" type="ORF">C8J25_101641</name>
</gene>
<name>A0A2T5UCB4_9SPHN</name>
<protein>
    <recommendedName>
        <fullName evidence="4">Heavy-metal resistance protein CzcE</fullName>
    </recommendedName>
</protein>
<dbReference type="Proteomes" id="UP000244013">
    <property type="component" value="Unassembled WGS sequence"/>
</dbReference>
<evidence type="ECO:0000313" key="3">
    <source>
        <dbReference type="Proteomes" id="UP000244013"/>
    </source>
</evidence>
<dbReference type="RefSeq" id="WP_244186705.1">
    <property type="nucleotide sequence ID" value="NZ_QAYE01000001.1"/>
</dbReference>
<evidence type="ECO:0000256" key="1">
    <source>
        <dbReference type="SAM" id="SignalP"/>
    </source>
</evidence>
<proteinExistence type="predicted"/>
<sequence length="97" mass="10140">MRNTFKIIAAAAAALTSTIGMAADAKQSFVHEGSTYVYTSTQDHGRQVIDGRRYPSGQKFHLIVRGDRVSGVSAGVPVAFKTNEANGAAGGIASVTR</sequence>
<evidence type="ECO:0008006" key="4">
    <source>
        <dbReference type="Google" id="ProtNLM"/>
    </source>
</evidence>
<comment type="caution">
    <text evidence="2">The sequence shown here is derived from an EMBL/GenBank/DDBJ whole genome shotgun (WGS) entry which is preliminary data.</text>
</comment>
<evidence type="ECO:0000313" key="2">
    <source>
        <dbReference type="EMBL" id="PTW49136.1"/>
    </source>
</evidence>
<dbReference type="GeneID" id="91004723"/>
<reference evidence="2 3" key="1">
    <citation type="submission" date="2018-04" db="EMBL/GenBank/DDBJ databases">
        <title>Genomic Encyclopedia of Type Strains, Phase III (KMG-III): the genomes of soil and plant-associated and newly described type strains.</title>
        <authorList>
            <person name="Whitman W."/>
        </authorList>
    </citation>
    <scope>NUCLEOTIDE SEQUENCE [LARGE SCALE GENOMIC DNA]</scope>
    <source>
        <strain evidence="2 3">MA-olki</strain>
    </source>
</reference>
<dbReference type="AlphaFoldDB" id="A0A2T5UCB4"/>